<evidence type="ECO:0000313" key="7">
    <source>
        <dbReference type="EMBL" id="PIO16431.1"/>
    </source>
</evidence>
<evidence type="ECO:0000256" key="2">
    <source>
        <dbReference type="ARBA" id="ARBA00006864"/>
    </source>
</evidence>
<evidence type="ECO:0000256" key="4">
    <source>
        <dbReference type="ARBA" id="ARBA00022989"/>
    </source>
</evidence>
<keyword evidence="4 6" id="KW-1133">Transmembrane helix</keyword>
<dbReference type="PRINTS" id="PR01453">
    <property type="entry name" value="EPMEMFAMILY"/>
</dbReference>
<dbReference type="Proteomes" id="UP000228934">
    <property type="component" value="Unassembled WGS sequence"/>
</dbReference>
<dbReference type="InterPro" id="IPR050579">
    <property type="entry name" value="PMP-22/EMP/MP20-like"/>
</dbReference>
<dbReference type="OrthoDB" id="8678517at2759"/>
<proteinExistence type="inferred from homology"/>
<accession>A0A2G9QMV2</accession>
<evidence type="ECO:0000256" key="1">
    <source>
        <dbReference type="ARBA" id="ARBA00004141"/>
    </source>
</evidence>
<evidence type="ECO:0000256" key="5">
    <source>
        <dbReference type="ARBA" id="ARBA00023136"/>
    </source>
</evidence>
<protein>
    <submittedName>
        <fullName evidence="7">Uncharacterized protein</fullName>
    </submittedName>
</protein>
<dbReference type="InterPro" id="IPR004031">
    <property type="entry name" value="PMP22/EMP/MP20/Claudin"/>
</dbReference>
<dbReference type="EMBL" id="KV966257">
    <property type="protein sequence ID" value="PIO16431.1"/>
    <property type="molecule type" value="Genomic_DNA"/>
</dbReference>
<evidence type="ECO:0000256" key="6">
    <source>
        <dbReference type="RuleBase" id="RU363088"/>
    </source>
</evidence>
<dbReference type="GO" id="GO:0005886">
    <property type="term" value="C:plasma membrane"/>
    <property type="evidence" value="ECO:0007669"/>
    <property type="project" value="TreeGrafter"/>
</dbReference>
<evidence type="ECO:0000313" key="8">
    <source>
        <dbReference type="Proteomes" id="UP000228934"/>
    </source>
</evidence>
<comment type="subcellular location">
    <subcellularLocation>
        <location evidence="1 6">Membrane</location>
        <topology evidence="1 6">Multi-pass membrane protein</topology>
    </subcellularLocation>
</comment>
<comment type="caution">
    <text evidence="6">Lacks conserved residue(s) required for the propagation of feature annotation.</text>
</comment>
<keyword evidence="8" id="KW-1185">Reference proteome</keyword>
<dbReference type="AlphaFoldDB" id="A0A2G9QMV2"/>
<dbReference type="Gene3D" id="1.20.140.150">
    <property type="match status" value="1"/>
</dbReference>
<organism evidence="7 8">
    <name type="scientific">Aquarana catesbeiana</name>
    <name type="common">American bullfrog</name>
    <name type="synonym">Rana catesbeiana</name>
    <dbReference type="NCBI Taxonomy" id="8400"/>
    <lineage>
        <taxon>Eukaryota</taxon>
        <taxon>Metazoa</taxon>
        <taxon>Chordata</taxon>
        <taxon>Craniata</taxon>
        <taxon>Vertebrata</taxon>
        <taxon>Euteleostomi</taxon>
        <taxon>Amphibia</taxon>
        <taxon>Batrachia</taxon>
        <taxon>Anura</taxon>
        <taxon>Neobatrachia</taxon>
        <taxon>Ranoidea</taxon>
        <taxon>Ranidae</taxon>
        <taxon>Aquarana</taxon>
    </lineage>
</organism>
<dbReference type="InterPro" id="IPR004032">
    <property type="entry name" value="PMP22_EMP_MP20"/>
</dbReference>
<name>A0A2G9QMV2_AQUCT</name>
<dbReference type="PANTHER" id="PTHR10671:SF6">
    <property type="entry name" value="EPITHELIAL MEMBRANE PROTEIN 1"/>
    <property type="match status" value="1"/>
</dbReference>
<evidence type="ECO:0000256" key="3">
    <source>
        <dbReference type="ARBA" id="ARBA00022692"/>
    </source>
</evidence>
<sequence>MECTSGACTSIFGVINPEDNAAMRAVEAFMILSIIFCCFALVAFIAQLFTLGKGCRFYITGALMLFCWLCILIAVSIYTARFANSDSAFYHAYCFILTWICFCLSFILGILYMVLRKK</sequence>
<dbReference type="Pfam" id="PF00822">
    <property type="entry name" value="PMP22_Claudin"/>
    <property type="match status" value="1"/>
</dbReference>
<comment type="similarity">
    <text evidence="2 6">Belongs to the PMP-22/EMP/MP20 family.</text>
</comment>
<gene>
    <name evidence="7" type="ORF">AB205_0148950</name>
</gene>
<feature type="transmembrane region" description="Helical" evidence="6">
    <location>
        <begin position="90"/>
        <end position="115"/>
    </location>
</feature>
<keyword evidence="5 6" id="KW-0472">Membrane</keyword>
<keyword evidence="3 6" id="KW-0812">Transmembrane</keyword>
<dbReference type="PANTHER" id="PTHR10671">
    <property type="entry name" value="EPITHELIAL MEMBRANE PROTEIN-RELATED"/>
    <property type="match status" value="1"/>
</dbReference>
<reference evidence="8" key="1">
    <citation type="journal article" date="2017" name="Nat. Commun.">
        <title>The North American bullfrog draft genome provides insight into hormonal regulation of long noncoding RNA.</title>
        <authorList>
            <person name="Hammond S.A."/>
            <person name="Warren R.L."/>
            <person name="Vandervalk B.P."/>
            <person name="Kucuk E."/>
            <person name="Khan H."/>
            <person name="Gibb E.A."/>
            <person name="Pandoh P."/>
            <person name="Kirk H."/>
            <person name="Zhao Y."/>
            <person name="Jones M."/>
            <person name="Mungall A.J."/>
            <person name="Coope R."/>
            <person name="Pleasance S."/>
            <person name="Moore R.A."/>
            <person name="Holt R.A."/>
            <person name="Round J.M."/>
            <person name="Ohora S."/>
            <person name="Walle B.V."/>
            <person name="Veldhoen N."/>
            <person name="Helbing C.C."/>
            <person name="Birol I."/>
        </authorList>
    </citation>
    <scope>NUCLEOTIDE SEQUENCE [LARGE SCALE GENOMIC DNA]</scope>
</reference>
<feature type="transmembrane region" description="Helical" evidence="6">
    <location>
        <begin position="28"/>
        <end position="50"/>
    </location>
</feature>
<feature type="transmembrane region" description="Helical" evidence="6">
    <location>
        <begin position="57"/>
        <end position="78"/>
    </location>
</feature>